<dbReference type="PANTHER" id="PTHR43798:SF31">
    <property type="entry name" value="AB HYDROLASE SUPERFAMILY PROTEIN YCLE"/>
    <property type="match status" value="1"/>
</dbReference>
<protein>
    <recommendedName>
        <fullName evidence="2">AB hydrolase-1 domain-containing protein</fullName>
    </recommendedName>
</protein>
<proteinExistence type="predicted"/>
<evidence type="ECO:0000259" key="2">
    <source>
        <dbReference type="Pfam" id="PF00561"/>
    </source>
</evidence>
<reference evidence="3" key="1">
    <citation type="journal article" date="2015" name="Nature">
        <title>Complex archaea that bridge the gap between prokaryotes and eukaryotes.</title>
        <authorList>
            <person name="Spang A."/>
            <person name="Saw J.H."/>
            <person name="Jorgensen S.L."/>
            <person name="Zaremba-Niedzwiedzka K."/>
            <person name="Martijn J."/>
            <person name="Lind A.E."/>
            <person name="van Eijk R."/>
            <person name="Schleper C."/>
            <person name="Guy L."/>
            <person name="Ettema T.J."/>
        </authorList>
    </citation>
    <scope>NUCLEOTIDE SEQUENCE</scope>
</reference>
<comment type="caution">
    <text evidence="3">The sequence shown here is derived from an EMBL/GenBank/DDBJ whole genome shotgun (WGS) entry which is preliminary data.</text>
</comment>
<dbReference type="Gene3D" id="3.40.50.1820">
    <property type="entry name" value="alpha/beta hydrolase"/>
    <property type="match status" value="1"/>
</dbReference>
<feature type="domain" description="AB hydrolase-1" evidence="2">
    <location>
        <begin position="25"/>
        <end position="143"/>
    </location>
</feature>
<dbReference type="Pfam" id="PF00561">
    <property type="entry name" value="Abhydrolase_1"/>
    <property type="match status" value="1"/>
</dbReference>
<dbReference type="InterPro" id="IPR050266">
    <property type="entry name" value="AB_hydrolase_sf"/>
</dbReference>
<dbReference type="PANTHER" id="PTHR43798">
    <property type="entry name" value="MONOACYLGLYCEROL LIPASE"/>
    <property type="match status" value="1"/>
</dbReference>
<sequence>MLAQGSFNTGELDLNFMSGPDGFHPLLLLHGITGRWQDFLPIMPQLVLHHTVFAIDFRGHGESDRATDGYSFAKYAKDIVAFEKSKLDQPAVLIGHSLGGAVAVYIAANYPELTRAAVLCDPALFAEALRIPEWSEAFSAWRQIAGEPFEEICSLQNPQNAFDRRRARDLSKLDPKVLEDLNTYWDSFDLEYLLGQISCPVLLVYGNYQNGGVLTVEQAEDVTSSISSCISQFMDDVGHAPHRDKPDEFFRLVSDFLESI</sequence>
<dbReference type="AlphaFoldDB" id="A0A0F9HCC2"/>
<dbReference type="EMBL" id="LAZR01017360">
    <property type="protein sequence ID" value="KKM00747.1"/>
    <property type="molecule type" value="Genomic_DNA"/>
</dbReference>
<dbReference type="InterPro" id="IPR000073">
    <property type="entry name" value="AB_hydrolase_1"/>
</dbReference>
<dbReference type="SUPFAM" id="SSF53474">
    <property type="entry name" value="alpha/beta-Hydrolases"/>
    <property type="match status" value="1"/>
</dbReference>
<keyword evidence="1" id="KW-0378">Hydrolase</keyword>
<gene>
    <name evidence="3" type="ORF">LCGC14_1801320</name>
</gene>
<evidence type="ECO:0000313" key="3">
    <source>
        <dbReference type="EMBL" id="KKM00747.1"/>
    </source>
</evidence>
<dbReference type="GO" id="GO:0016787">
    <property type="term" value="F:hydrolase activity"/>
    <property type="evidence" value="ECO:0007669"/>
    <property type="project" value="UniProtKB-KW"/>
</dbReference>
<organism evidence="3">
    <name type="scientific">marine sediment metagenome</name>
    <dbReference type="NCBI Taxonomy" id="412755"/>
    <lineage>
        <taxon>unclassified sequences</taxon>
        <taxon>metagenomes</taxon>
        <taxon>ecological metagenomes</taxon>
    </lineage>
</organism>
<dbReference type="GO" id="GO:0016020">
    <property type="term" value="C:membrane"/>
    <property type="evidence" value="ECO:0007669"/>
    <property type="project" value="TreeGrafter"/>
</dbReference>
<evidence type="ECO:0000256" key="1">
    <source>
        <dbReference type="ARBA" id="ARBA00022801"/>
    </source>
</evidence>
<dbReference type="PRINTS" id="PR00111">
    <property type="entry name" value="ABHYDROLASE"/>
</dbReference>
<name>A0A0F9HCC2_9ZZZZ</name>
<accession>A0A0F9HCC2</accession>
<dbReference type="InterPro" id="IPR029058">
    <property type="entry name" value="AB_hydrolase_fold"/>
</dbReference>